<dbReference type="Proteomes" id="UP000304900">
    <property type="component" value="Unassembled WGS sequence"/>
</dbReference>
<protein>
    <submittedName>
        <fullName evidence="1">Nuclear transport factor 2 family protein</fullName>
    </submittedName>
</protein>
<proteinExistence type="predicted"/>
<dbReference type="EMBL" id="SZVO01000004">
    <property type="protein sequence ID" value="TKT92578.1"/>
    <property type="molecule type" value="Genomic_DNA"/>
</dbReference>
<dbReference type="AlphaFoldDB" id="A0A4U6D8Y2"/>
<sequence length="136" mass="16474">MEQKLPLPPFNFETATQKVQLAEDAWNSQNPERVSLAYTVNTEWRNRSEFVNGREEVVKFLSTKWQKELGYKLKKELWAFTENRIAVRFEYEYHDQDGQWFRAYGNENWEFDENGLMQRRFASINDLAIKEKDRRL</sequence>
<name>A0A4U6D8Y2_9BACT</name>
<gene>
    <name evidence="1" type="ORF">FDK13_10735</name>
</gene>
<dbReference type="InterPro" id="IPR009783">
    <property type="entry name" value="DUF1348"/>
</dbReference>
<reference evidence="1 2" key="1">
    <citation type="submission" date="2019-05" db="EMBL/GenBank/DDBJ databases">
        <title>Dyadobacter AR-3-8 sp. nov., isolated from arctic soil.</title>
        <authorList>
            <person name="Chaudhary D.K."/>
        </authorList>
    </citation>
    <scope>NUCLEOTIDE SEQUENCE [LARGE SCALE GENOMIC DNA]</scope>
    <source>
        <strain evidence="1 2">AR-3-8</strain>
    </source>
</reference>
<organism evidence="1 2">
    <name type="scientific">Dyadobacter frigoris</name>
    <dbReference type="NCBI Taxonomy" id="2576211"/>
    <lineage>
        <taxon>Bacteria</taxon>
        <taxon>Pseudomonadati</taxon>
        <taxon>Bacteroidota</taxon>
        <taxon>Cytophagia</taxon>
        <taxon>Cytophagales</taxon>
        <taxon>Spirosomataceae</taxon>
        <taxon>Dyadobacter</taxon>
    </lineage>
</organism>
<dbReference type="Pfam" id="PF07080">
    <property type="entry name" value="DUF1348"/>
    <property type="match status" value="1"/>
</dbReference>
<accession>A0A4U6D8Y2</accession>
<dbReference type="PANTHER" id="PTHR31757:SF0">
    <property type="entry name" value="SLL0781 PROTEIN"/>
    <property type="match status" value="1"/>
</dbReference>
<dbReference type="SUPFAM" id="SSF54427">
    <property type="entry name" value="NTF2-like"/>
    <property type="match status" value="1"/>
</dbReference>
<dbReference type="Gene3D" id="3.10.450.50">
    <property type="match status" value="1"/>
</dbReference>
<dbReference type="PANTHER" id="PTHR31757">
    <property type="entry name" value="SLL0781 PROTEIN"/>
    <property type="match status" value="1"/>
</dbReference>
<dbReference type="OrthoDB" id="9787970at2"/>
<evidence type="ECO:0000313" key="2">
    <source>
        <dbReference type="Proteomes" id="UP000304900"/>
    </source>
</evidence>
<dbReference type="InterPro" id="IPR032710">
    <property type="entry name" value="NTF2-like_dom_sf"/>
</dbReference>
<evidence type="ECO:0000313" key="1">
    <source>
        <dbReference type="EMBL" id="TKT92578.1"/>
    </source>
</evidence>
<comment type="caution">
    <text evidence="1">The sequence shown here is derived from an EMBL/GenBank/DDBJ whole genome shotgun (WGS) entry which is preliminary data.</text>
</comment>
<keyword evidence="2" id="KW-1185">Reference proteome</keyword>